<evidence type="ECO:0000256" key="2">
    <source>
        <dbReference type="SAM" id="SignalP"/>
    </source>
</evidence>
<feature type="region of interest" description="Disordered" evidence="1">
    <location>
        <begin position="206"/>
        <end position="250"/>
    </location>
</feature>
<feature type="region of interest" description="Disordered" evidence="1">
    <location>
        <begin position="45"/>
        <end position="175"/>
    </location>
</feature>
<feature type="region of interest" description="Disordered" evidence="1">
    <location>
        <begin position="283"/>
        <end position="305"/>
    </location>
</feature>
<gene>
    <name evidence="3" type="ORF">K435DRAFT_842460</name>
</gene>
<feature type="compositionally biased region" description="Acidic residues" evidence="1">
    <location>
        <begin position="348"/>
        <end position="361"/>
    </location>
</feature>
<feature type="region of interest" description="Disordered" evidence="1">
    <location>
        <begin position="340"/>
        <end position="429"/>
    </location>
</feature>
<name>A0A4V4HDN9_DENBC</name>
<reference evidence="3 4" key="1">
    <citation type="journal article" date="2019" name="Nat. Ecol. Evol.">
        <title>Megaphylogeny resolves global patterns of mushroom evolution.</title>
        <authorList>
            <person name="Varga T."/>
            <person name="Krizsan K."/>
            <person name="Foldi C."/>
            <person name="Dima B."/>
            <person name="Sanchez-Garcia M."/>
            <person name="Sanchez-Ramirez S."/>
            <person name="Szollosi G.J."/>
            <person name="Szarkandi J.G."/>
            <person name="Papp V."/>
            <person name="Albert L."/>
            <person name="Andreopoulos W."/>
            <person name="Angelini C."/>
            <person name="Antonin V."/>
            <person name="Barry K.W."/>
            <person name="Bougher N.L."/>
            <person name="Buchanan P."/>
            <person name="Buyck B."/>
            <person name="Bense V."/>
            <person name="Catcheside P."/>
            <person name="Chovatia M."/>
            <person name="Cooper J."/>
            <person name="Damon W."/>
            <person name="Desjardin D."/>
            <person name="Finy P."/>
            <person name="Geml J."/>
            <person name="Haridas S."/>
            <person name="Hughes K."/>
            <person name="Justo A."/>
            <person name="Karasinski D."/>
            <person name="Kautmanova I."/>
            <person name="Kiss B."/>
            <person name="Kocsube S."/>
            <person name="Kotiranta H."/>
            <person name="LaButti K.M."/>
            <person name="Lechner B.E."/>
            <person name="Liimatainen K."/>
            <person name="Lipzen A."/>
            <person name="Lukacs Z."/>
            <person name="Mihaltcheva S."/>
            <person name="Morgado L.N."/>
            <person name="Niskanen T."/>
            <person name="Noordeloos M.E."/>
            <person name="Ohm R.A."/>
            <person name="Ortiz-Santana B."/>
            <person name="Ovrebo C."/>
            <person name="Racz N."/>
            <person name="Riley R."/>
            <person name="Savchenko A."/>
            <person name="Shiryaev A."/>
            <person name="Soop K."/>
            <person name="Spirin V."/>
            <person name="Szebenyi C."/>
            <person name="Tomsovsky M."/>
            <person name="Tulloss R.E."/>
            <person name="Uehling J."/>
            <person name="Grigoriev I.V."/>
            <person name="Vagvolgyi C."/>
            <person name="Papp T."/>
            <person name="Martin F.M."/>
            <person name="Miettinen O."/>
            <person name="Hibbett D.S."/>
            <person name="Nagy L.G."/>
        </authorList>
    </citation>
    <scope>NUCLEOTIDE SEQUENCE [LARGE SCALE GENOMIC DNA]</scope>
    <source>
        <strain evidence="3 4">CBS 962.96</strain>
    </source>
</reference>
<feature type="compositionally biased region" description="Low complexity" evidence="1">
    <location>
        <begin position="70"/>
        <end position="102"/>
    </location>
</feature>
<feature type="compositionally biased region" description="Basic and acidic residues" evidence="1">
    <location>
        <begin position="283"/>
        <end position="292"/>
    </location>
</feature>
<feature type="signal peptide" evidence="2">
    <location>
        <begin position="1"/>
        <end position="24"/>
    </location>
</feature>
<dbReference type="AlphaFoldDB" id="A0A4V4HDN9"/>
<keyword evidence="4" id="KW-1185">Reference proteome</keyword>
<feature type="compositionally biased region" description="Low complexity" evidence="1">
    <location>
        <begin position="209"/>
        <end position="231"/>
    </location>
</feature>
<evidence type="ECO:0000256" key="1">
    <source>
        <dbReference type="SAM" id="MobiDB-lite"/>
    </source>
</evidence>
<dbReference type="EMBL" id="ML179442">
    <property type="protein sequence ID" value="THU87625.1"/>
    <property type="molecule type" value="Genomic_DNA"/>
</dbReference>
<evidence type="ECO:0000313" key="4">
    <source>
        <dbReference type="Proteomes" id="UP000297245"/>
    </source>
</evidence>
<feature type="compositionally biased region" description="Low complexity" evidence="1">
    <location>
        <begin position="394"/>
        <end position="412"/>
    </location>
</feature>
<evidence type="ECO:0000313" key="3">
    <source>
        <dbReference type="EMBL" id="THU87625.1"/>
    </source>
</evidence>
<proteinExistence type="predicted"/>
<sequence>MIQPRIPKFASLFLVLHAIVLISAMPAPRSMTDLALPTPSPVVVRGTERTVMSRQNPDDSTDPDSTGEPSSSETLTASASEGSDGATSTSSSEVDPSSSGTTNPAESTPDPNSADGSNPDDTSNPDAASNPDTTSNPDASNSSSEDPYGPLRKICQIRKPEYSNFDTYDGKPEDDNVVSQEITTWAQDYAPDMLFVIDETCALSKLNVPTSGSSPSGSQPSESSDSSTQPENARRDTSDTSGDTTNNAASMSSPWLRAQSLLVSDICWDRYWYFASPSTGDITKIDTKKNPDVDPESSGGSSAVLEELKKYQAGSVSSNDPNIDSIISLVDELCQFGEFDTSNYTEESSPDDASSADDASDPESTSSAEASSASGTSSSDGTPSPEATPSSDITSRTTPSSGSSDTSGVVTSNKIRRRKRRRSLGERRL</sequence>
<feature type="compositionally biased region" description="Low complexity" evidence="1">
    <location>
        <begin position="362"/>
        <end position="385"/>
    </location>
</feature>
<feature type="compositionally biased region" description="Polar residues" evidence="1">
    <location>
        <begin position="103"/>
        <end position="145"/>
    </location>
</feature>
<feature type="chain" id="PRO_5020421201" evidence="2">
    <location>
        <begin position="25"/>
        <end position="429"/>
    </location>
</feature>
<dbReference type="Proteomes" id="UP000297245">
    <property type="component" value="Unassembled WGS sequence"/>
</dbReference>
<organism evidence="3 4">
    <name type="scientific">Dendrothele bispora (strain CBS 962.96)</name>
    <dbReference type="NCBI Taxonomy" id="1314807"/>
    <lineage>
        <taxon>Eukaryota</taxon>
        <taxon>Fungi</taxon>
        <taxon>Dikarya</taxon>
        <taxon>Basidiomycota</taxon>
        <taxon>Agaricomycotina</taxon>
        <taxon>Agaricomycetes</taxon>
        <taxon>Agaricomycetidae</taxon>
        <taxon>Agaricales</taxon>
        <taxon>Agaricales incertae sedis</taxon>
        <taxon>Dendrothele</taxon>
    </lineage>
</organism>
<accession>A0A4V4HDN9</accession>
<keyword evidence="2" id="KW-0732">Signal</keyword>
<protein>
    <submittedName>
        <fullName evidence="3">Uncharacterized protein</fullName>
    </submittedName>
</protein>